<evidence type="ECO:0000256" key="5">
    <source>
        <dbReference type="ARBA" id="ARBA00015611"/>
    </source>
</evidence>
<dbReference type="EC" id="3.4.11.2" evidence="4"/>
<evidence type="ECO:0000256" key="12">
    <source>
        <dbReference type="ARBA" id="ARBA00031533"/>
    </source>
</evidence>
<keyword evidence="17" id="KW-1185">Reference proteome</keyword>
<keyword evidence="6" id="KW-0645">Protease</keyword>
<dbReference type="RefSeq" id="WP_135340082.1">
    <property type="nucleotide sequence ID" value="NZ_JBHLTX010000026.1"/>
</dbReference>
<reference evidence="16 17" key="1">
    <citation type="submission" date="2019-03" db="EMBL/GenBank/DDBJ databases">
        <authorList>
            <person name="Gonzalez-Pimentel J.L."/>
        </authorList>
    </citation>
    <scope>NUCLEOTIDE SEQUENCE [LARGE SCALE GENOMIC DNA]</scope>
    <source>
        <strain evidence="16 17">JCM 31289</strain>
    </source>
</reference>
<evidence type="ECO:0000256" key="1">
    <source>
        <dbReference type="ARBA" id="ARBA00000098"/>
    </source>
</evidence>
<evidence type="ECO:0000256" key="2">
    <source>
        <dbReference type="ARBA" id="ARBA00001947"/>
    </source>
</evidence>
<dbReference type="InterPro" id="IPR014782">
    <property type="entry name" value="Peptidase_M1_dom"/>
</dbReference>
<dbReference type="InterPro" id="IPR045357">
    <property type="entry name" value="Aminopeptidase_N-like_N"/>
</dbReference>
<comment type="cofactor">
    <cofactor evidence="2">
        <name>Zn(2+)</name>
        <dbReference type="ChEBI" id="CHEBI:29105"/>
    </cofactor>
</comment>
<dbReference type="Pfam" id="PF01433">
    <property type="entry name" value="Peptidase_M1"/>
    <property type="match status" value="1"/>
</dbReference>
<dbReference type="PRINTS" id="PR00756">
    <property type="entry name" value="ALADIPTASE"/>
</dbReference>
<dbReference type="OrthoDB" id="100605at2"/>
<evidence type="ECO:0000256" key="11">
    <source>
        <dbReference type="ARBA" id="ARBA00029811"/>
    </source>
</evidence>
<dbReference type="PANTHER" id="PTHR11533">
    <property type="entry name" value="PROTEASE M1 ZINC METALLOPROTEASE"/>
    <property type="match status" value="1"/>
</dbReference>
<dbReference type="Proteomes" id="UP000297948">
    <property type="component" value="Unassembled WGS sequence"/>
</dbReference>
<dbReference type="PANTHER" id="PTHR11533:SF297">
    <property type="entry name" value="AMINOPEPTIDASE N"/>
    <property type="match status" value="1"/>
</dbReference>
<evidence type="ECO:0000256" key="6">
    <source>
        <dbReference type="ARBA" id="ARBA00022670"/>
    </source>
</evidence>
<evidence type="ECO:0000313" key="16">
    <source>
        <dbReference type="EMBL" id="TGB06852.1"/>
    </source>
</evidence>
<keyword evidence="10" id="KW-0482">Metalloprotease</keyword>
<dbReference type="CDD" id="cd09603">
    <property type="entry name" value="M1_APN_like"/>
    <property type="match status" value="1"/>
</dbReference>
<feature type="signal peptide" evidence="13">
    <location>
        <begin position="1"/>
        <end position="20"/>
    </location>
</feature>
<dbReference type="SUPFAM" id="SSF55486">
    <property type="entry name" value="Metalloproteases ('zincins'), catalytic domain"/>
    <property type="match status" value="1"/>
</dbReference>
<dbReference type="GO" id="GO:0016285">
    <property type="term" value="F:alanyl aminopeptidase activity"/>
    <property type="evidence" value="ECO:0007669"/>
    <property type="project" value="UniProtKB-EC"/>
</dbReference>
<evidence type="ECO:0000256" key="8">
    <source>
        <dbReference type="ARBA" id="ARBA00022801"/>
    </source>
</evidence>
<protein>
    <recommendedName>
        <fullName evidence="5">Aminopeptidase N</fullName>
        <ecNumber evidence="4">3.4.11.2</ecNumber>
    </recommendedName>
    <alternativeName>
        <fullName evidence="11">Alanine aminopeptidase</fullName>
    </alternativeName>
    <alternativeName>
        <fullName evidence="12">Lysyl aminopeptidase</fullName>
    </alternativeName>
</protein>
<comment type="caution">
    <text evidence="16">The sequence shown here is derived from an EMBL/GenBank/DDBJ whole genome shotgun (WGS) entry which is preliminary data.</text>
</comment>
<evidence type="ECO:0000256" key="13">
    <source>
        <dbReference type="SAM" id="SignalP"/>
    </source>
</evidence>
<dbReference type="InterPro" id="IPR050344">
    <property type="entry name" value="Peptidase_M1_aminopeptidases"/>
</dbReference>
<dbReference type="PROSITE" id="PS51257">
    <property type="entry name" value="PROKAR_LIPOPROTEIN"/>
    <property type="match status" value="1"/>
</dbReference>
<dbReference type="GO" id="GO:0008237">
    <property type="term" value="F:metallopeptidase activity"/>
    <property type="evidence" value="ECO:0007669"/>
    <property type="project" value="UniProtKB-KW"/>
</dbReference>
<evidence type="ECO:0000259" key="15">
    <source>
        <dbReference type="Pfam" id="PF17900"/>
    </source>
</evidence>
<dbReference type="InterPro" id="IPR042097">
    <property type="entry name" value="Aminopeptidase_N-like_N_sf"/>
</dbReference>
<evidence type="ECO:0000256" key="9">
    <source>
        <dbReference type="ARBA" id="ARBA00022833"/>
    </source>
</evidence>
<dbReference type="AlphaFoldDB" id="A0A4Z0HB20"/>
<feature type="domain" description="Peptidase M1 membrane alanine aminopeptidase" evidence="14">
    <location>
        <begin position="321"/>
        <end position="461"/>
    </location>
</feature>
<dbReference type="InterPro" id="IPR001930">
    <property type="entry name" value="Peptidase_M1"/>
</dbReference>
<accession>A0A4Z0HB20</accession>
<dbReference type="Gene3D" id="2.60.40.1730">
    <property type="entry name" value="tricorn interacting facor f3 domain"/>
    <property type="match status" value="1"/>
</dbReference>
<dbReference type="GO" id="GO:0006508">
    <property type="term" value="P:proteolysis"/>
    <property type="evidence" value="ECO:0007669"/>
    <property type="project" value="UniProtKB-KW"/>
</dbReference>
<evidence type="ECO:0000256" key="3">
    <source>
        <dbReference type="ARBA" id="ARBA00010136"/>
    </source>
</evidence>
<feature type="domain" description="Aminopeptidase N-like N-terminal" evidence="15">
    <location>
        <begin position="58"/>
        <end position="230"/>
    </location>
</feature>
<keyword evidence="13" id="KW-0732">Signal</keyword>
<evidence type="ECO:0000256" key="10">
    <source>
        <dbReference type="ARBA" id="ARBA00023049"/>
    </source>
</evidence>
<evidence type="ECO:0000313" key="17">
    <source>
        <dbReference type="Proteomes" id="UP000297948"/>
    </source>
</evidence>
<dbReference type="GO" id="GO:0008270">
    <property type="term" value="F:zinc ion binding"/>
    <property type="evidence" value="ECO:0007669"/>
    <property type="project" value="InterPro"/>
</dbReference>
<feature type="chain" id="PRO_5038809566" description="Aminopeptidase N" evidence="13">
    <location>
        <begin position="21"/>
        <end position="471"/>
    </location>
</feature>
<evidence type="ECO:0000259" key="14">
    <source>
        <dbReference type="Pfam" id="PF01433"/>
    </source>
</evidence>
<comment type="similarity">
    <text evidence="3">Belongs to the peptidase M1 family.</text>
</comment>
<dbReference type="Pfam" id="PF17900">
    <property type="entry name" value="Peptidase_M1_N"/>
    <property type="match status" value="1"/>
</dbReference>
<comment type="catalytic activity">
    <reaction evidence="1">
        <text>Release of an N-terminal amino acid, Xaa-|-Yaa- from a peptide, amide or arylamide. Xaa is preferably Ala, but may be most amino acids including Pro (slow action). When a terminal hydrophobic residue is followed by a prolyl residue, the two may be released as an intact Xaa-Pro dipeptide.</text>
        <dbReference type="EC" id="3.4.11.2"/>
    </reaction>
</comment>
<gene>
    <name evidence="16" type="ORF">E4099_17885</name>
</gene>
<evidence type="ECO:0000256" key="4">
    <source>
        <dbReference type="ARBA" id="ARBA00012564"/>
    </source>
</evidence>
<evidence type="ECO:0000256" key="7">
    <source>
        <dbReference type="ARBA" id="ARBA00022723"/>
    </source>
</evidence>
<sequence length="471" mass="51465">MPRRSPLRALCGALLLVACAACSGGSGSAEEGGPGKPGAAGAGDPLFPSLGNGGYDVTHYGLTLDYLPDTGRLKATADITARATADLRSFNLDLDGLRVREVSVDGLAAKVSRRGTELTVTPRSPLTKGRIFRTDIRYDGKPKTIHDADGSVEGWIRTDDGAVGLGEPSGSMTWFPANNHPSDKAAYDISITLPDDGKSAVSNGELTSREVTGDHRTFSWHTSEPMASYLVTVAIGDFQVTDTTTEDGLPEYDAVDYDEVDKSDGVSDKVGRILGWETRLFGPYPFSTTGVIIDHNPSVDYALETQSRPYFHAAPGTPYLVHEFAHQWFGNSVTPRTWKDIWLNEGFATYAEWLWEEKSGGRDTDRIFQEMYRGKDPESEGIWAFPPGNPPSGAKVMDPPVYGRGAMVLHKLREAVGDDTFFDILRSWTAAHRHGTAETRDFIALSEQKSHRDLGKLFDVWLYQKGKPKAD</sequence>
<dbReference type="InterPro" id="IPR027268">
    <property type="entry name" value="Peptidase_M4/M1_CTD_sf"/>
</dbReference>
<keyword evidence="8" id="KW-0378">Hydrolase</keyword>
<proteinExistence type="inferred from homology"/>
<keyword evidence="9" id="KW-0862">Zinc</keyword>
<organism evidence="16 17">
    <name type="scientific">Streptomyces palmae</name>
    <dbReference type="NCBI Taxonomy" id="1701085"/>
    <lineage>
        <taxon>Bacteria</taxon>
        <taxon>Bacillati</taxon>
        <taxon>Actinomycetota</taxon>
        <taxon>Actinomycetes</taxon>
        <taxon>Kitasatosporales</taxon>
        <taxon>Streptomycetaceae</taxon>
        <taxon>Streptomyces</taxon>
    </lineage>
</organism>
<dbReference type="Gene3D" id="1.10.390.10">
    <property type="entry name" value="Neutral Protease Domain 2"/>
    <property type="match status" value="1"/>
</dbReference>
<keyword evidence="7" id="KW-0479">Metal-binding</keyword>
<name>A0A4Z0HB20_9ACTN</name>
<dbReference type="EMBL" id="SRID01000162">
    <property type="protein sequence ID" value="TGB06852.1"/>
    <property type="molecule type" value="Genomic_DNA"/>
</dbReference>
<dbReference type="SUPFAM" id="SSF63737">
    <property type="entry name" value="Leukotriene A4 hydrolase N-terminal domain"/>
    <property type="match status" value="1"/>
</dbReference>